<dbReference type="STRING" id="351160.RCIX140"/>
<name>Q0W7K8_METAR</name>
<reference evidence="2 3" key="1">
    <citation type="journal article" date="2006" name="Science">
        <title>Genome of rice cluster I archaea -- the key methane producers in the rice rhizosphere.</title>
        <authorList>
            <person name="Erkel C."/>
            <person name="Kube M."/>
            <person name="Reinhardt R."/>
            <person name="Liesack W."/>
        </authorList>
    </citation>
    <scope>NUCLEOTIDE SEQUENCE [LARGE SCALE GENOMIC DNA]</scope>
    <source>
        <strain evidence="3">DSM 22066 / NBRC 105507 / MRE50</strain>
    </source>
</reference>
<dbReference type="InterPro" id="IPR036873">
    <property type="entry name" value="Rhodanese-like_dom_sf"/>
</dbReference>
<dbReference type="eggNOG" id="arCOG02021">
    <property type="taxonomic scope" value="Archaea"/>
</dbReference>
<dbReference type="PROSITE" id="PS00380">
    <property type="entry name" value="RHODANESE_1"/>
    <property type="match status" value="1"/>
</dbReference>
<dbReference type="InterPro" id="IPR050229">
    <property type="entry name" value="GlpE_sulfurtransferase"/>
</dbReference>
<accession>Q0W7K8</accession>
<dbReference type="SMART" id="SM00450">
    <property type="entry name" value="RHOD"/>
    <property type="match status" value="1"/>
</dbReference>
<dbReference type="RefSeq" id="WP_012036861.1">
    <property type="nucleotide sequence ID" value="NC_009464.1"/>
</dbReference>
<dbReference type="SUPFAM" id="SSF52821">
    <property type="entry name" value="Rhodanese/Cell cycle control phosphatase"/>
    <property type="match status" value="1"/>
</dbReference>
<sequence length="126" mass="14239">MALRDDICSAMESYMMNAPSDWNTVTVEELKQELASNPKLFLLDVRERDEFASGHIPGAVNISVREIPQRVKELPREKDMKIVAYCASGIRSAYATMFLRVYGYSDVRSLVHGIREWVATGNQIVA</sequence>
<dbReference type="GO" id="GO:0004792">
    <property type="term" value="F:thiosulfate-cyanide sulfurtransferase activity"/>
    <property type="evidence" value="ECO:0007669"/>
    <property type="project" value="InterPro"/>
</dbReference>
<dbReference type="CDD" id="cd00158">
    <property type="entry name" value="RHOD"/>
    <property type="match status" value="1"/>
</dbReference>
<evidence type="ECO:0000313" key="3">
    <source>
        <dbReference type="Proteomes" id="UP000000663"/>
    </source>
</evidence>
<dbReference type="PROSITE" id="PS50206">
    <property type="entry name" value="RHODANESE_3"/>
    <property type="match status" value="1"/>
</dbReference>
<organism evidence="2 3">
    <name type="scientific">Methanocella arvoryzae (strain DSM 22066 / NBRC 105507 / MRE50)</name>
    <dbReference type="NCBI Taxonomy" id="351160"/>
    <lineage>
        <taxon>Archaea</taxon>
        <taxon>Methanobacteriati</taxon>
        <taxon>Methanobacteriota</taxon>
        <taxon>Stenosarchaea group</taxon>
        <taxon>Methanomicrobia</taxon>
        <taxon>Methanocellales</taxon>
        <taxon>Methanocellaceae</taxon>
        <taxon>Methanocella</taxon>
    </lineage>
</organism>
<feature type="domain" description="Rhodanese" evidence="1">
    <location>
        <begin position="36"/>
        <end position="126"/>
    </location>
</feature>
<keyword evidence="3" id="KW-1185">Reference proteome</keyword>
<protein>
    <submittedName>
        <fullName evidence="2">Predicted rhodanese-like protein (Thiosulfate sulfurtransferase family)</fullName>
    </submittedName>
</protein>
<dbReference type="Proteomes" id="UP000000663">
    <property type="component" value="Chromosome"/>
</dbReference>
<dbReference type="Gene3D" id="3.40.250.10">
    <property type="entry name" value="Rhodanese-like domain"/>
    <property type="match status" value="1"/>
</dbReference>
<dbReference type="AlphaFoldDB" id="Q0W7K8"/>
<dbReference type="KEGG" id="rci:RCIX140"/>
<dbReference type="PANTHER" id="PTHR43031:SF1">
    <property type="entry name" value="PYRIDINE NUCLEOTIDE-DISULPHIDE OXIDOREDUCTASE"/>
    <property type="match status" value="1"/>
</dbReference>
<dbReference type="OrthoDB" id="135517at2157"/>
<dbReference type="GeneID" id="5144236"/>
<dbReference type="EMBL" id="AM114193">
    <property type="protein sequence ID" value="CAJ35635.1"/>
    <property type="molecule type" value="Genomic_DNA"/>
</dbReference>
<proteinExistence type="predicted"/>
<gene>
    <name evidence="2" type="ORF">RCIX140</name>
</gene>
<evidence type="ECO:0000313" key="2">
    <source>
        <dbReference type="EMBL" id="CAJ35635.1"/>
    </source>
</evidence>
<dbReference type="InterPro" id="IPR001307">
    <property type="entry name" value="Thiosulphate_STrfase_CS"/>
</dbReference>
<dbReference type="InterPro" id="IPR001763">
    <property type="entry name" value="Rhodanese-like_dom"/>
</dbReference>
<dbReference type="Pfam" id="PF00581">
    <property type="entry name" value="Rhodanese"/>
    <property type="match status" value="1"/>
</dbReference>
<dbReference type="PANTHER" id="PTHR43031">
    <property type="entry name" value="FAD-DEPENDENT OXIDOREDUCTASE"/>
    <property type="match status" value="1"/>
</dbReference>
<evidence type="ECO:0000259" key="1">
    <source>
        <dbReference type="PROSITE" id="PS50206"/>
    </source>
</evidence>